<dbReference type="EMBL" id="JN254491">
    <property type="protein sequence ID" value="AEK81304.1"/>
    <property type="molecule type" value="Genomic_DNA"/>
</dbReference>
<feature type="chain" id="PRO_5007652905" description="RxLR effector protein" evidence="5">
    <location>
        <begin position="21"/>
        <end position="160"/>
    </location>
</feature>
<evidence type="ECO:0000256" key="1">
    <source>
        <dbReference type="ARBA" id="ARBA00004613"/>
    </source>
</evidence>
<name>E0W577_PHYSO</name>
<comment type="similarity">
    <text evidence="2 5">Belongs to the RxLR effector family.</text>
</comment>
<evidence type="ECO:0000256" key="5">
    <source>
        <dbReference type="RuleBase" id="RU367124"/>
    </source>
</evidence>
<sequence>MRVYSVFLLAAFAFLAGSRALPAAAVGDAAEASTFTFTERPHGRSLTSEKNGGDYKRTLRKHEKSTVTEGDDNSEERSMWDTLVKKAQLQYWFQKGKKPAWVRAKLGIPSSGANLESHKYTNSCRPTPRTTMVTSTSDSLATKTITLDATRATVNCMNRR</sequence>
<dbReference type="EMBL" id="JN254490">
    <property type="protein sequence ID" value="AEK81303.1"/>
    <property type="molecule type" value="Genomic_DNA"/>
</dbReference>
<evidence type="ECO:0000256" key="6">
    <source>
        <dbReference type="SAM" id="MobiDB-lite"/>
    </source>
</evidence>
<evidence type="ECO:0000256" key="3">
    <source>
        <dbReference type="ARBA" id="ARBA00022525"/>
    </source>
</evidence>
<feature type="region of interest" description="Disordered" evidence="6">
    <location>
        <begin position="40"/>
        <end position="77"/>
    </location>
</feature>
<evidence type="ECO:0000313" key="9">
    <source>
        <dbReference type="EMBL" id="AEK81305.1"/>
    </source>
</evidence>
<dbReference type="KEGG" id="psoj:PHYSODRAFT_284499"/>
<comment type="subcellular location">
    <subcellularLocation>
        <location evidence="1 5">Secreted</location>
    </subcellularLocation>
</comment>
<dbReference type="EMBL" id="JN254492">
    <property type="protein sequence ID" value="AEK81305.1"/>
    <property type="molecule type" value="Genomic_DNA"/>
</dbReference>
<comment type="function">
    <text evidence="5">Effector that suppresses plant defense responses during pathogen infection.</text>
</comment>
<gene>
    <name evidence="8" type="primary">Avh</name>
</gene>
<dbReference type="AlphaFoldDB" id="E0W577"/>
<organism evidence="8">
    <name type="scientific">Phytophthora sojae</name>
    <name type="common">Soybean stem and root rot agent</name>
    <name type="synonym">Phytophthora megasperma f. sp. glycines</name>
    <dbReference type="NCBI Taxonomy" id="67593"/>
    <lineage>
        <taxon>Eukaryota</taxon>
        <taxon>Sar</taxon>
        <taxon>Stramenopiles</taxon>
        <taxon>Oomycota</taxon>
        <taxon>Peronosporomycetes</taxon>
        <taxon>Peronosporales</taxon>
        <taxon>Peronosporaceae</taxon>
        <taxon>Phytophthora</taxon>
    </lineage>
</organism>
<dbReference type="RefSeq" id="XP_009516949.1">
    <property type="nucleotide sequence ID" value="XM_009518654.1"/>
</dbReference>
<reference evidence="8" key="1">
    <citation type="journal article" date="2011" name="Plant Cell">
        <title>Transcriptional programming and functional interactions within the Phytophthora sojae RXLR effector repertoire.</title>
        <authorList>
            <person name="Wang Q."/>
            <person name="Han C."/>
            <person name="Ferreira A.O."/>
            <person name="Yu X."/>
            <person name="Ye W."/>
            <person name="Tripathy S."/>
            <person name="Kale S.D."/>
            <person name="Gu B."/>
            <person name="Sheng Y."/>
            <person name="Sui Y."/>
            <person name="Wang X."/>
            <person name="Zhang Z."/>
            <person name="Cheng B."/>
            <person name="Dong S."/>
            <person name="Shan W."/>
            <person name="Zheng X."/>
            <person name="Dou D."/>
            <person name="Tyler B.M."/>
            <person name="Wang Y."/>
        </authorList>
    </citation>
    <scope>NUCLEOTIDE SEQUENCE</scope>
    <source>
        <strain evidence="7">P7064</strain>
        <strain evidence="8">P7074</strain>
        <strain evidence="9">P7076</strain>
    </source>
</reference>
<keyword evidence="4 5" id="KW-0732">Signal</keyword>
<evidence type="ECO:0000313" key="7">
    <source>
        <dbReference type="EMBL" id="AEK81303.1"/>
    </source>
</evidence>
<dbReference type="InterPro" id="IPR031825">
    <property type="entry name" value="RXLR"/>
</dbReference>
<keyword evidence="3 5" id="KW-0964">Secreted</keyword>
<evidence type="ECO:0000313" key="8">
    <source>
        <dbReference type="EMBL" id="AEK81304.1"/>
    </source>
</evidence>
<accession>E0W577</accession>
<proteinExistence type="inferred from homology"/>
<evidence type="ECO:0000256" key="2">
    <source>
        <dbReference type="ARBA" id="ARBA00010400"/>
    </source>
</evidence>
<feature type="signal peptide" evidence="5">
    <location>
        <begin position="1"/>
        <end position="20"/>
    </location>
</feature>
<protein>
    <recommendedName>
        <fullName evidence="5">RxLR effector protein</fullName>
    </recommendedName>
</protein>
<evidence type="ECO:0000256" key="4">
    <source>
        <dbReference type="ARBA" id="ARBA00022729"/>
    </source>
</evidence>
<dbReference type="Pfam" id="PF16810">
    <property type="entry name" value="RXLR"/>
    <property type="match status" value="1"/>
</dbReference>
<comment type="domain">
    <text evidence="5">The RxLR-dEER motif acts to carry the protein into the host cell cytoplasm through binding to cell surface phosphatidylinositol-3-phosphate.</text>
</comment>
<dbReference type="VEuPathDB" id="FungiDB:PHYSODRAFT_284499"/>